<dbReference type="OrthoDB" id="3257095at2759"/>
<keyword evidence="2" id="KW-0813">Transport</keyword>
<name>A0A8H6G6W8_9LECA</name>
<evidence type="ECO:0008006" key="10">
    <source>
        <dbReference type="Google" id="ProtNLM"/>
    </source>
</evidence>
<evidence type="ECO:0000256" key="7">
    <source>
        <dbReference type="SAM" id="Phobius"/>
    </source>
</evidence>
<dbReference type="Gene3D" id="1.20.1740.10">
    <property type="entry name" value="Amino acid/polyamine transporter I"/>
    <property type="match status" value="1"/>
</dbReference>
<evidence type="ECO:0000256" key="1">
    <source>
        <dbReference type="ARBA" id="ARBA00004141"/>
    </source>
</evidence>
<keyword evidence="4 7" id="KW-1133">Transmembrane helix</keyword>
<feature type="region of interest" description="Disordered" evidence="6">
    <location>
        <begin position="1"/>
        <end position="33"/>
    </location>
</feature>
<comment type="subcellular location">
    <subcellularLocation>
        <location evidence="1">Membrane</location>
        <topology evidence="1">Multi-pass membrane protein</topology>
    </subcellularLocation>
</comment>
<evidence type="ECO:0000256" key="4">
    <source>
        <dbReference type="ARBA" id="ARBA00022989"/>
    </source>
</evidence>
<evidence type="ECO:0000256" key="2">
    <source>
        <dbReference type="ARBA" id="ARBA00022448"/>
    </source>
</evidence>
<keyword evidence="5 7" id="KW-0472">Membrane</keyword>
<feature type="transmembrane region" description="Helical" evidence="7">
    <location>
        <begin position="285"/>
        <end position="307"/>
    </location>
</feature>
<reference evidence="8 9" key="1">
    <citation type="journal article" date="2020" name="Genomics">
        <title>Complete, high-quality genomes from long-read metagenomic sequencing of two wolf lichen thalli reveals enigmatic genome architecture.</title>
        <authorList>
            <person name="McKenzie S.K."/>
            <person name="Walston R.F."/>
            <person name="Allen J.L."/>
        </authorList>
    </citation>
    <scope>NUCLEOTIDE SEQUENCE [LARGE SCALE GENOMIC DNA]</scope>
    <source>
        <strain evidence="8">WasteWater2</strain>
    </source>
</reference>
<feature type="compositionally biased region" description="Basic and acidic residues" evidence="6">
    <location>
        <begin position="13"/>
        <end position="33"/>
    </location>
</feature>
<dbReference type="PANTHER" id="PTHR45649:SF1">
    <property type="entry name" value="TRANSPORTER, PUTATIVE (EUROFUNG)-RELATED"/>
    <property type="match status" value="1"/>
</dbReference>
<dbReference type="Proteomes" id="UP000578531">
    <property type="component" value="Unassembled WGS sequence"/>
</dbReference>
<keyword evidence="9" id="KW-1185">Reference proteome</keyword>
<evidence type="ECO:0000313" key="9">
    <source>
        <dbReference type="Proteomes" id="UP000578531"/>
    </source>
</evidence>
<dbReference type="Pfam" id="PF13520">
    <property type="entry name" value="AA_permease_2"/>
    <property type="match status" value="1"/>
</dbReference>
<proteinExistence type="predicted"/>
<feature type="transmembrane region" description="Helical" evidence="7">
    <location>
        <begin position="338"/>
        <end position="357"/>
    </location>
</feature>
<organism evidence="8 9">
    <name type="scientific">Letharia columbiana</name>
    <dbReference type="NCBI Taxonomy" id="112416"/>
    <lineage>
        <taxon>Eukaryota</taxon>
        <taxon>Fungi</taxon>
        <taxon>Dikarya</taxon>
        <taxon>Ascomycota</taxon>
        <taxon>Pezizomycotina</taxon>
        <taxon>Lecanoromycetes</taxon>
        <taxon>OSLEUM clade</taxon>
        <taxon>Lecanoromycetidae</taxon>
        <taxon>Lecanorales</taxon>
        <taxon>Lecanorineae</taxon>
        <taxon>Parmeliaceae</taxon>
        <taxon>Letharia</taxon>
    </lineage>
</organism>
<protein>
    <recommendedName>
        <fullName evidence="10">Amino acid transporter</fullName>
    </recommendedName>
</protein>
<accession>A0A8H6G6W8</accession>
<feature type="transmembrane region" description="Helical" evidence="7">
    <location>
        <begin position="244"/>
        <end position="264"/>
    </location>
</feature>
<evidence type="ECO:0000256" key="3">
    <source>
        <dbReference type="ARBA" id="ARBA00022692"/>
    </source>
</evidence>
<evidence type="ECO:0000256" key="5">
    <source>
        <dbReference type="ARBA" id="ARBA00023136"/>
    </source>
</evidence>
<evidence type="ECO:0000256" key="6">
    <source>
        <dbReference type="SAM" id="MobiDB-lite"/>
    </source>
</evidence>
<feature type="transmembrane region" description="Helical" evidence="7">
    <location>
        <begin position="49"/>
        <end position="73"/>
    </location>
</feature>
<dbReference type="PANTHER" id="PTHR45649">
    <property type="entry name" value="AMINO-ACID PERMEASE BAT1"/>
    <property type="match status" value="1"/>
</dbReference>
<evidence type="ECO:0000313" key="8">
    <source>
        <dbReference type="EMBL" id="KAF6241500.1"/>
    </source>
</evidence>
<keyword evidence="3 7" id="KW-0812">Transmembrane</keyword>
<feature type="transmembrane region" description="Helical" evidence="7">
    <location>
        <begin position="174"/>
        <end position="194"/>
    </location>
</feature>
<dbReference type="RefSeq" id="XP_037170740.1">
    <property type="nucleotide sequence ID" value="XM_037302161.1"/>
</dbReference>
<dbReference type="InterPro" id="IPR002293">
    <property type="entry name" value="AA/rel_permease1"/>
</dbReference>
<dbReference type="GO" id="GO:0022857">
    <property type="term" value="F:transmembrane transporter activity"/>
    <property type="evidence" value="ECO:0007669"/>
    <property type="project" value="InterPro"/>
</dbReference>
<sequence>MAKDSLETSDQFKMVEIRDDRQTRQQKSVEQDREDLARMGKKQVLKRQFGLMSMLGFGCIVLSTWEGVLALFVVGFTNGGPAGLVYGYLLTWIGTLSIFITLSELASMAPTSGGQYYWCAMLGPPQYGKVLSYITGWLTVFGWQASVISASYLTGTMIQGLLILNYADYDPKPWQAMLLMWACLLVAVLLNTLVSNFLPKIEGAILIFHVVGFFAILIPLVYLAPGHGPASEVFTTFLNEGGWGTQGLSFWLGVSSTVFAFLGADSVVHMSEEIQGASVNVPRAIIGSIAINGALGFGMLLAVLFTLGDVKAVLGTDYIYPFIQIFLQSNNSSGGTTAMTAVILALTFLSTIGLVATSSRMTWSFARDRGLPGWRYLSKVSWWTRCLQTVSDLKELTFDFDQFQNFHTSRCNPCDNIHLRPFGPDRTWICYRLEHPHFSCYQQFLRLLPYIGGATPLAPLQWACESSWRCPESTAEHRGFPGAGVGAMEGSGVSGSRQQCLCMHLDGDNTVLQQLAQDNPHNRLDYEL</sequence>
<feature type="transmembrane region" description="Helical" evidence="7">
    <location>
        <begin position="206"/>
        <end position="224"/>
    </location>
</feature>
<dbReference type="GO" id="GO:0016020">
    <property type="term" value="C:membrane"/>
    <property type="evidence" value="ECO:0007669"/>
    <property type="project" value="UniProtKB-SubCell"/>
</dbReference>
<comment type="caution">
    <text evidence="8">The sequence shown here is derived from an EMBL/GenBank/DDBJ whole genome shotgun (WGS) entry which is preliminary data.</text>
</comment>
<dbReference type="EMBL" id="JACCJC010000001">
    <property type="protein sequence ID" value="KAF6241500.1"/>
    <property type="molecule type" value="Genomic_DNA"/>
</dbReference>
<gene>
    <name evidence="8" type="ORF">HO173_000210</name>
</gene>
<dbReference type="GeneID" id="59281890"/>
<feature type="transmembrane region" description="Helical" evidence="7">
    <location>
        <begin position="85"/>
        <end position="109"/>
    </location>
</feature>
<feature type="transmembrane region" description="Helical" evidence="7">
    <location>
        <begin position="130"/>
        <end position="154"/>
    </location>
</feature>
<dbReference type="AlphaFoldDB" id="A0A8H6G6W8"/>